<evidence type="ECO:0000313" key="1">
    <source>
        <dbReference type="EMBL" id="KXZ60499.1"/>
    </source>
</evidence>
<accession>A0A150HEF8</accession>
<sequence length="137" mass="13793">MTRRFPLAAAVLLTAGLLGGCGPMVPVCPAIGFVNPGLATIEVAPALTVGEVAACFGDGCTPAPLPLGRDGRGRMPLAPPYLADTSVVSIEPGTTVRVVITDATGTVTRDVRAEISYRSEGGGPCPGPMSFDAVVIS</sequence>
<dbReference type="PROSITE" id="PS51257">
    <property type="entry name" value="PROKAR_LIPOPROTEIN"/>
    <property type="match status" value="1"/>
</dbReference>
<gene>
    <name evidence="1" type="ORF">Mlaev_01578</name>
</gene>
<proteinExistence type="predicted"/>
<name>A0A150HEF8_9MICO</name>
<organism evidence="1 2">
    <name type="scientific">Microbacterium laevaniformans</name>
    <dbReference type="NCBI Taxonomy" id="36807"/>
    <lineage>
        <taxon>Bacteria</taxon>
        <taxon>Bacillati</taxon>
        <taxon>Actinomycetota</taxon>
        <taxon>Actinomycetes</taxon>
        <taxon>Micrococcales</taxon>
        <taxon>Microbacteriaceae</taxon>
        <taxon>Microbacterium</taxon>
    </lineage>
</organism>
<protein>
    <submittedName>
        <fullName evidence="1">Uncharacterized protein</fullName>
    </submittedName>
</protein>
<reference evidence="1 2" key="1">
    <citation type="submission" date="2016-01" db="EMBL/GenBank/DDBJ databases">
        <title>Draft genome sequences of Microbacterium laevaniformans LCDC 91-0039 and the type strain of Microbacterium hominis LCDC 84-209.</title>
        <authorList>
            <person name="Bernier A.-M."/>
            <person name="Bernard K."/>
        </authorList>
    </citation>
    <scope>NUCLEOTIDE SEQUENCE [LARGE SCALE GENOMIC DNA]</scope>
    <source>
        <strain evidence="1 2">LCDC 91-0039</strain>
    </source>
</reference>
<dbReference type="PATRIC" id="fig|36807.3.peg.1599"/>
<evidence type="ECO:0000313" key="2">
    <source>
        <dbReference type="Proteomes" id="UP000075357"/>
    </source>
</evidence>
<dbReference type="RefSeq" id="WP_036290251.1">
    <property type="nucleotide sequence ID" value="NZ_LRAD01000032.1"/>
</dbReference>
<dbReference type="AlphaFoldDB" id="A0A150HEF8"/>
<comment type="caution">
    <text evidence="1">The sequence shown here is derived from an EMBL/GenBank/DDBJ whole genome shotgun (WGS) entry which is preliminary data.</text>
</comment>
<keyword evidence="2" id="KW-1185">Reference proteome</keyword>
<dbReference type="Proteomes" id="UP000075357">
    <property type="component" value="Unassembled WGS sequence"/>
</dbReference>
<dbReference type="EMBL" id="LRAD01000032">
    <property type="protein sequence ID" value="KXZ60499.1"/>
    <property type="molecule type" value="Genomic_DNA"/>
</dbReference>